<dbReference type="PANTHER" id="PTHR33841:SF1">
    <property type="entry name" value="DNA METHYLTRANSFERASE A"/>
    <property type="match status" value="1"/>
</dbReference>
<dbReference type="InterPro" id="IPR002052">
    <property type="entry name" value="DNA_methylase_N6_adenine_CS"/>
</dbReference>
<dbReference type="AlphaFoldDB" id="A0AA97H2B7"/>
<dbReference type="PANTHER" id="PTHR33841">
    <property type="entry name" value="DNA METHYLTRANSFERASE YEEA-RELATED"/>
    <property type="match status" value="1"/>
</dbReference>
<proteinExistence type="predicted"/>
<dbReference type="Proteomes" id="UP001300604">
    <property type="component" value="Chromosome"/>
</dbReference>
<dbReference type="RefSeq" id="WP_275844133.1">
    <property type="nucleotide sequence ID" value="NZ_CP135996.1"/>
</dbReference>
<dbReference type="REBASE" id="768164">
    <property type="entry name" value="Csp05ORF12880P"/>
</dbReference>
<evidence type="ECO:0000256" key="5">
    <source>
        <dbReference type="ARBA" id="ARBA00047942"/>
    </source>
</evidence>
<dbReference type="GO" id="GO:0032259">
    <property type="term" value="P:methylation"/>
    <property type="evidence" value="ECO:0007669"/>
    <property type="project" value="UniProtKB-KW"/>
</dbReference>
<keyword evidence="2 7" id="KW-0489">Methyltransferase</keyword>
<dbReference type="PROSITE" id="PS00092">
    <property type="entry name" value="N6_MTASE"/>
    <property type="match status" value="1"/>
</dbReference>
<evidence type="ECO:0000313" key="8">
    <source>
        <dbReference type="Proteomes" id="UP001300604"/>
    </source>
</evidence>
<dbReference type="PRINTS" id="PR00507">
    <property type="entry name" value="N12N6MTFRASE"/>
</dbReference>
<accession>A0AA97H2B7</accession>
<dbReference type="SUPFAM" id="SSF53335">
    <property type="entry name" value="S-adenosyl-L-methionine-dependent methyltransferases"/>
    <property type="match status" value="1"/>
</dbReference>
<name>A0AA97H2B7_9FIRM</name>
<dbReference type="InterPro" id="IPR011639">
    <property type="entry name" value="MethylTrfase_TaqI-like_dom"/>
</dbReference>
<dbReference type="InterPro" id="IPR050953">
    <property type="entry name" value="N4_N6_ade-DNA_methylase"/>
</dbReference>
<dbReference type="GO" id="GO:0003676">
    <property type="term" value="F:nucleic acid binding"/>
    <property type="evidence" value="ECO:0007669"/>
    <property type="project" value="InterPro"/>
</dbReference>
<evidence type="ECO:0000313" key="7">
    <source>
        <dbReference type="EMBL" id="WOC32072.1"/>
    </source>
</evidence>
<comment type="catalytic activity">
    <reaction evidence="5">
        <text>a 2'-deoxyadenosine in DNA + S-adenosyl-L-methionine = an N(6)-methyl-2'-deoxyadenosine in DNA + S-adenosyl-L-homocysteine + H(+)</text>
        <dbReference type="Rhea" id="RHEA:15197"/>
        <dbReference type="Rhea" id="RHEA-COMP:12418"/>
        <dbReference type="Rhea" id="RHEA-COMP:12419"/>
        <dbReference type="ChEBI" id="CHEBI:15378"/>
        <dbReference type="ChEBI" id="CHEBI:57856"/>
        <dbReference type="ChEBI" id="CHEBI:59789"/>
        <dbReference type="ChEBI" id="CHEBI:90615"/>
        <dbReference type="ChEBI" id="CHEBI:90616"/>
        <dbReference type="EC" id="2.1.1.72"/>
    </reaction>
</comment>
<protein>
    <recommendedName>
        <fullName evidence="1">site-specific DNA-methyltransferase (adenine-specific)</fullName>
        <ecNumber evidence="1">2.1.1.72</ecNumber>
    </recommendedName>
</protein>
<dbReference type="Pfam" id="PF07669">
    <property type="entry name" value="Eco57I"/>
    <property type="match status" value="1"/>
</dbReference>
<keyword evidence="3" id="KW-0808">Transferase</keyword>
<dbReference type="GO" id="GO:0006304">
    <property type="term" value="P:DNA modification"/>
    <property type="evidence" value="ECO:0007669"/>
    <property type="project" value="InterPro"/>
</dbReference>
<reference evidence="7" key="2">
    <citation type="submission" date="2024-06" db="EMBL/GenBank/DDBJ databases">
        <title>Caproicibacterium argilliputei sp. nov, a novel caproic acid producing anaerobic bacterium isolated from pit mud.</title>
        <authorList>
            <person name="Xia S."/>
        </authorList>
    </citation>
    <scope>NUCLEOTIDE SEQUENCE</scope>
    <source>
        <strain evidence="7">ZCY20-5</strain>
    </source>
</reference>
<dbReference type="InterPro" id="IPR029063">
    <property type="entry name" value="SAM-dependent_MTases_sf"/>
</dbReference>
<keyword evidence="4" id="KW-0949">S-adenosyl-L-methionine</keyword>
<dbReference type="EC" id="2.1.1.72" evidence="1"/>
<evidence type="ECO:0000256" key="4">
    <source>
        <dbReference type="ARBA" id="ARBA00022691"/>
    </source>
</evidence>
<gene>
    <name evidence="7" type="ORF">PXC00_12880</name>
</gene>
<evidence type="ECO:0000256" key="3">
    <source>
        <dbReference type="ARBA" id="ARBA00022679"/>
    </source>
</evidence>
<dbReference type="KEGG" id="carl:PXC00_12880"/>
<organism evidence="7 8">
    <name type="scientific">Caproicibacterium argilliputei</name>
    <dbReference type="NCBI Taxonomy" id="3030016"/>
    <lineage>
        <taxon>Bacteria</taxon>
        <taxon>Bacillati</taxon>
        <taxon>Bacillota</taxon>
        <taxon>Clostridia</taxon>
        <taxon>Eubacteriales</taxon>
        <taxon>Oscillospiraceae</taxon>
        <taxon>Caproicibacterium</taxon>
    </lineage>
</organism>
<sequence length="977" mass="113393">MSKHLDKIIERLGYANSPCLIYGHNNFDDTQLTTHTIKVLKELAPYAVYMVENEPFVLFFDEFHNQDDRKAINKKIWNAQIPVAIFCGTDTVTIYNGCTIDQKTLLLTQIEHLSVDSIDDNSPFSFFEITSQNFWKRYTNQFSSEKLNDVLLSNLVYLTDKLRNTYHLSYATKLVLRLIFIRYLIDRGVDLDYPGFSSNVAASRSALLKLLENKDSIYSLFTHLKKKFNGNLFELGDEINDKAFTPIALLEIKDFLAANINSSCGQLSLFDLYDFNIIPVELISNIYEILLGKEARDKDNAFYTPKYLVDYILDGTIDKHIKEKGTCKLLDPSCGSGVFLVDSYRRMIEKELNGAFFTENDKLLCDTLTDNIYGIDLNEDAIDVAIFSLYLAMLDYKNPKTLHSFRLPNLKGHNLFVCDFFDEENLSSLQKIPFDFIIGNPPWSNKPGLHVEYCKKHGYVQYLQNNDTCRSFVLRSKDFCNSETQCCFILHSTILYMQKNPSKLFRKFLLTQAEIVRIIELSSVRKLVFKNADAPAVILSYRFSGKNELQNLENRFEYISMKRNIFFELFNIVVVEKTDVKHVQQKLLKENDWAWKTLVYGLTGDIDLILFLKKNFPTLREYIKSQTPVLIYGTGVQYNDGEKMDASHLYGQPLLESKNAIDHFSIALSNISTFSKTKIHRTRDATLFQAPYCLMLRGIDMSDYTMKAVYEENSFVFKEAVFAVKGSFEQKSQLLNIVGLLNSKVYAYFNLMLGSSLGVEREQRQVEEILEFPFVYSLEIANKVKLIQDLIKQDFFVVGDDPTAQINQLNLMILKAFNLSDNEFVDYALRIQIPQLTGKNDHDVYRNVEEKDFNEYSKYYYKYLSDVFEGTGKYIQINVYPKIAKHYSAFEVMIVDSKPEEWLQFINNTTLEKSMFAKFSAHRTNEMFYSLKDVIYFEENSFYIIKPNYYKNWHPAIARLDLMDITNQILSRNGGKH</sequence>
<evidence type="ECO:0000256" key="2">
    <source>
        <dbReference type="ARBA" id="ARBA00022603"/>
    </source>
</evidence>
<evidence type="ECO:0000256" key="1">
    <source>
        <dbReference type="ARBA" id="ARBA00011900"/>
    </source>
</evidence>
<keyword evidence="8" id="KW-1185">Reference proteome</keyword>
<dbReference type="GO" id="GO:0009007">
    <property type="term" value="F:site-specific DNA-methyltransferase (adenine-specific) activity"/>
    <property type="evidence" value="ECO:0007669"/>
    <property type="project" value="UniProtKB-EC"/>
</dbReference>
<reference evidence="7" key="1">
    <citation type="submission" date="2023-09" db="EMBL/GenBank/DDBJ databases">
        <authorList>
            <person name="Zeng C."/>
        </authorList>
    </citation>
    <scope>NUCLEOTIDE SEQUENCE</scope>
    <source>
        <strain evidence="7">ZCY20-5</strain>
    </source>
</reference>
<feature type="domain" description="Type II methyltransferase M.TaqI-like" evidence="6">
    <location>
        <begin position="371"/>
        <end position="523"/>
    </location>
</feature>
<evidence type="ECO:0000259" key="6">
    <source>
        <dbReference type="Pfam" id="PF07669"/>
    </source>
</evidence>
<dbReference type="EMBL" id="CP135996">
    <property type="protein sequence ID" value="WOC32072.1"/>
    <property type="molecule type" value="Genomic_DNA"/>
</dbReference>
<dbReference type="Gene3D" id="3.40.50.150">
    <property type="entry name" value="Vaccinia Virus protein VP39"/>
    <property type="match status" value="1"/>
</dbReference>